<dbReference type="EMBL" id="NBNE01009626">
    <property type="protein sequence ID" value="OWY98208.1"/>
    <property type="molecule type" value="Genomic_DNA"/>
</dbReference>
<proteinExistence type="predicted"/>
<reference evidence="2" key="1">
    <citation type="submission" date="2017-03" db="EMBL/GenBank/DDBJ databases">
        <title>Phytopthora megakarya and P. palmivora, two closely related causual agents of cacao black pod achieved similar genome size and gene model numbers by different mechanisms.</title>
        <authorList>
            <person name="Ali S."/>
            <person name="Shao J."/>
            <person name="Larry D.J."/>
            <person name="Kronmiller B."/>
            <person name="Shen D."/>
            <person name="Strem M.D."/>
            <person name="Melnick R.L."/>
            <person name="Guiltinan M.J."/>
            <person name="Tyler B.M."/>
            <person name="Meinhardt L.W."/>
            <person name="Bailey B.A."/>
        </authorList>
    </citation>
    <scope>NUCLEOTIDE SEQUENCE [LARGE SCALE GENOMIC DNA]</scope>
    <source>
        <strain evidence="2">zdho120</strain>
    </source>
</reference>
<evidence type="ECO:0000313" key="1">
    <source>
        <dbReference type="EMBL" id="OWY98208.1"/>
    </source>
</evidence>
<dbReference type="Proteomes" id="UP000198211">
    <property type="component" value="Unassembled WGS sequence"/>
</dbReference>
<name>A0A225UZI7_9STRA</name>
<evidence type="ECO:0000313" key="2">
    <source>
        <dbReference type="Proteomes" id="UP000198211"/>
    </source>
</evidence>
<accession>A0A225UZI7</accession>
<comment type="caution">
    <text evidence="1">The sequence shown here is derived from an EMBL/GenBank/DDBJ whole genome shotgun (WGS) entry which is preliminary data.</text>
</comment>
<protein>
    <submittedName>
        <fullName evidence="1">Uncharacterized protein</fullName>
    </submittedName>
</protein>
<gene>
    <name evidence="1" type="ORF">PHMEG_00031080</name>
</gene>
<dbReference type="AlphaFoldDB" id="A0A225UZI7"/>
<sequence>MVSGHLSSKSTVEFARIKSKNRRKFYKRVLRFERKYMAVLEACELVDENSVQLMKEMMIDKNIGHF</sequence>
<organism evidence="1 2">
    <name type="scientific">Phytophthora megakarya</name>
    <dbReference type="NCBI Taxonomy" id="4795"/>
    <lineage>
        <taxon>Eukaryota</taxon>
        <taxon>Sar</taxon>
        <taxon>Stramenopiles</taxon>
        <taxon>Oomycota</taxon>
        <taxon>Peronosporomycetes</taxon>
        <taxon>Peronosporales</taxon>
        <taxon>Peronosporaceae</taxon>
        <taxon>Phytophthora</taxon>
    </lineage>
</organism>
<keyword evidence="2" id="KW-1185">Reference proteome</keyword>